<dbReference type="RefSeq" id="WP_086503353.1">
    <property type="nucleotide sequence ID" value="NZ_MSSV01000036.1"/>
</dbReference>
<evidence type="ECO:0000313" key="6">
    <source>
        <dbReference type="Proteomes" id="UP000321927"/>
    </source>
</evidence>
<dbReference type="AlphaFoldDB" id="A0A2W7SGE9"/>
<dbReference type="InterPro" id="IPR001296">
    <property type="entry name" value="Glyco_trans_1"/>
</dbReference>
<gene>
    <name evidence="4" type="ORF">ESW18_20325</name>
    <name evidence="3" type="ORF">LV84_04194</name>
</gene>
<organism evidence="3 5">
    <name type="scientific">Algoriphagus ratkowskyi</name>
    <dbReference type="NCBI Taxonomy" id="57028"/>
    <lineage>
        <taxon>Bacteria</taxon>
        <taxon>Pseudomonadati</taxon>
        <taxon>Bacteroidota</taxon>
        <taxon>Cytophagia</taxon>
        <taxon>Cytophagales</taxon>
        <taxon>Cyclobacteriaceae</taxon>
        <taxon>Algoriphagus</taxon>
    </lineage>
</organism>
<dbReference type="Proteomes" id="UP000321927">
    <property type="component" value="Unassembled WGS sequence"/>
</dbReference>
<dbReference type="Pfam" id="PF00534">
    <property type="entry name" value="Glycos_transf_1"/>
    <property type="match status" value="1"/>
</dbReference>
<accession>A0A2W7SGE9</accession>
<keyword evidence="6" id="KW-1185">Reference proteome</keyword>
<sequence length="364" mass="41422">MRKKILIALHRFVVGGAETQALYLAKELRNNGFEVIIGAFGTEVGEGLDRFKHEDFTCVRWGFQEKLILYPAKTISGFIRKWRYTWLLINKVRSLGIDIVIPYTYPANFVFCRWFKRMNVKRAFWNQRDEGRQFLGSSFEKRVLRNASHIITNSLEGYQFLNQFTSEPIHLIPNGIDVNKFTSSDHHQSSKNVVMIGNIHGYKDHITLIHAWQIVAQQFPEYKLLLAGRAGDTFEVCEKFVIDLKLQESIRFLGVVSDISSLLSNCSIAVFSSNNEGVPNGILEPMAASLPVVSTNIQGAKEALGEKYPFLVESGNSNQFAGFIIRLLSDPDLRKEIGSNNRIRLQQNFSIAKMTKGYIHLLNV</sequence>
<evidence type="ECO:0000259" key="1">
    <source>
        <dbReference type="Pfam" id="PF00534"/>
    </source>
</evidence>
<evidence type="ECO:0000313" key="4">
    <source>
        <dbReference type="EMBL" id="TXD75478.1"/>
    </source>
</evidence>
<evidence type="ECO:0000259" key="2">
    <source>
        <dbReference type="Pfam" id="PF13439"/>
    </source>
</evidence>
<comment type="caution">
    <text evidence="3">The sequence shown here is derived from an EMBL/GenBank/DDBJ whole genome shotgun (WGS) entry which is preliminary data.</text>
</comment>
<feature type="domain" description="Glycosyltransferase subfamily 4-like N-terminal" evidence="2">
    <location>
        <begin position="14"/>
        <end position="179"/>
    </location>
</feature>
<dbReference type="GO" id="GO:0016757">
    <property type="term" value="F:glycosyltransferase activity"/>
    <property type="evidence" value="ECO:0007669"/>
    <property type="project" value="InterPro"/>
</dbReference>
<evidence type="ECO:0000313" key="5">
    <source>
        <dbReference type="Proteomes" id="UP000249115"/>
    </source>
</evidence>
<reference evidence="4 6" key="2">
    <citation type="submission" date="2019-08" db="EMBL/GenBank/DDBJ databases">
        <title>Genome of Algoriphagus ratkowskyi IC026.</title>
        <authorList>
            <person name="Bowman J.P."/>
        </authorList>
    </citation>
    <scope>NUCLEOTIDE SEQUENCE [LARGE SCALE GENOMIC DNA]</scope>
    <source>
        <strain evidence="4 6">IC026</strain>
    </source>
</reference>
<keyword evidence="3" id="KW-0808">Transferase</keyword>
<feature type="domain" description="Glycosyl transferase family 1" evidence="1">
    <location>
        <begin position="185"/>
        <end position="342"/>
    </location>
</feature>
<dbReference type="PANTHER" id="PTHR12526">
    <property type="entry name" value="GLYCOSYLTRANSFERASE"/>
    <property type="match status" value="1"/>
</dbReference>
<evidence type="ECO:0000313" key="3">
    <source>
        <dbReference type="EMBL" id="PZX49802.1"/>
    </source>
</evidence>
<dbReference type="Gene3D" id="3.40.50.2000">
    <property type="entry name" value="Glycogen Phosphorylase B"/>
    <property type="match status" value="2"/>
</dbReference>
<dbReference type="SUPFAM" id="SSF53756">
    <property type="entry name" value="UDP-Glycosyltransferase/glycogen phosphorylase"/>
    <property type="match status" value="1"/>
</dbReference>
<dbReference type="Proteomes" id="UP000249115">
    <property type="component" value="Unassembled WGS sequence"/>
</dbReference>
<dbReference type="Pfam" id="PF13439">
    <property type="entry name" value="Glyco_transf_4"/>
    <property type="match status" value="1"/>
</dbReference>
<dbReference type="PANTHER" id="PTHR12526:SF630">
    <property type="entry name" value="GLYCOSYLTRANSFERASE"/>
    <property type="match status" value="1"/>
</dbReference>
<reference evidence="3 5" key="1">
    <citation type="submission" date="2018-06" db="EMBL/GenBank/DDBJ databases">
        <title>Genomic Encyclopedia of Archaeal and Bacterial Type Strains, Phase II (KMG-II): from individual species to whole genera.</title>
        <authorList>
            <person name="Goeker M."/>
        </authorList>
    </citation>
    <scope>NUCLEOTIDE SEQUENCE [LARGE SCALE GENOMIC DNA]</scope>
    <source>
        <strain evidence="3 5">DSM 22686</strain>
    </source>
</reference>
<dbReference type="EMBL" id="VORV01000025">
    <property type="protein sequence ID" value="TXD75478.1"/>
    <property type="molecule type" value="Genomic_DNA"/>
</dbReference>
<dbReference type="EMBL" id="QKZU01000027">
    <property type="protein sequence ID" value="PZX49802.1"/>
    <property type="molecule type" value="Genomic_DNA"/>
</dbReference>
<dbReference type="CDD" id="cd03801">
    <property type="entry name" value="GT4_PimA-like"/>
    <property type="match status" value="1"/>
</dbReference>
<dbReference type="InterPro" id="IPR028098">
    <property type="entry name" value="Glyco_trans_4-like_N"/>
</dbReference>
<dbReference type="OrthoDB" id="7560678at2"/>
<protein>
    <submittedName>
        <fullName evidence="4">Glycosyltransferase family 4 protein</fullName>
    </submittedName>
    <submittedName>
        <fullName evidence="3">Glycosyltransferase involved in cell wall biosynthesis</fullName>
    </submittedName>
</protein>
<proteinExistence type="predicted"/>
<name>A0A2W7SGE9_9BACT</name>